<evidence type="ECO:0000313" key="1">
    <source>
        <dbReference type="EMBL" id="KAK2964540.1"/>
    </source>
</evidence>
<protein>
    <submittedName>
        <fullName evidence="1">Uncharacterized protein</fullName>
    </submittedName>
</protein>
<accession>A0ABQ9YLA6</accession>
<dbReference type="Proteomes" id="UP001281761">
    <property type="component" value="Unassembled WGS sequence"/>
</dbReference>
<reference evidence="1 2" key="1">
    <citation type="journal article" date="2022" name="bioRxiv">
        <title>Genomics of Preaxostyla Flagellates Illuminates Evolutionary Transitions and the Path Towards Mitochondrial Loss.</title>
        <authorList>
            <person name="Novak L.V.F."/>
            <person name="Treitli S.C."/>
            <person name="Pyrih J."/>
            <person name="Halakuc P."/>
            <person name="Pipaliya S.V."/>
            <person name="Vacek V."/>
            <person name="Brzon O."/>
            <person name="Soukal P."/>
            <person name="Eme L."/>
            <person name="Dacks J.B."/>
            <person name="Karnkowska A."/>
            <person name="Elias M."/>
            <person name="Hampl V."/>
        </authorList>
    </citation>
    <scope>NUCLEOTIDE SEQUENCE [LARGE SCALE GENOMIC DNA]</scope>
    <source>
        <strain evidence="1">NAU3</strain>
        <tissue evidence="1">Gut</tissue>
    </source>
</reference>
<sequence length="174" mass="19490">MKFIEERSSDVLTLLPEPIFSSLTISTHLENSVPIHSSTTFPSFSNKPEEQDEIFQVDDLMFGSSYHSPWNTLPFITTDAALSLIQPSLRFSKNRRECDSWIDQIRSSKSPLPQHPSHSKAIPAVPWMDEITIKSTDYISSVCLLFIVNSTHIGLESTSDYCCSHCPPSGILEG</sequence>
<proteinExistence type="predicted"/>
<gene>
    <name evidence="1" type="ORF">BLNAU_456</name>
</gene>
<evidence type="ECO:0000313" key="2">
    <source>
        <dbReference type="Proteomes" id="UP001281761"/>
    </source>
</evidence>
<keyword evidence="2" id="KW-1185">Reference proteome</keyword>
<organism evidence="1 2">
    <name type="scientific">Blattamonas nauphoetae</name>
    <dbReference type="NCBI Taxonomy" id="2049346"/>
    <lineage>
        <taxon>Eukaryota</taxon>
        <taxon>Metamonada</taxon>
        <taxon>Preaxostyla</taxon>
        <taxon>Oxymonadida</taxon>
        <taxon>Blattamonas</taxon>
    </lineage>
</organism>
<name>A0ABQ9YLA6_9EUKA</name>
<comment type="caution">
    <text evidence="1">The sequence shown here is derived from an EMBL/GenBank/DDBJ whole genome shotgun (WGS) entry which is preliminary data.</text>
</comment>
<dbReference type="EMBL" id="JARBJD010000002">
    <property type="protein sequence ID" value="KAK2964540.1"/>
    <property type="molecule type" value="Genomic_DNA"/>
</dbReference>